<name>A0A556U0U8_BAGYA</name>
<dbReference type="Gene3D" id="1.10.287.70">
    <property type="match status" value="1"/>
</dbReference>
<evidence type="ECO:0000313" key="24">
    <source>
        <dbReference type="Proteomes" id="UP000319801"/>
    </source>
</evidence>
<feature type="domain" description="SUEL-type lectin" evidence="22">
    <location>
        <begin position="180"/>
        <end position="272"/>
    </location>
</feature>
<dbReference type="GO" id="GO:0005262">
    <property type="term" value="F:calcium channel activity"/>
    <property type="evidence" value="ECO:0007669"/>
    <property type="project" value="TreeGrafter"/>
</dbReference>
<dbReference type="FunFam" id="2.60.60.20:FF:000008">
    <property type="entry name" value="Polycystic kidney disease 1-like 2, isoform CRA_a"/>
    <property type="match status" value="1"/>
</dbReference>
<dbReference type="InterPro" id="IPR046791">
    <property type="entry name" value="Polycystin_dom"/>
</dbReference>
<dbReference type="PANTHER" id="PTHR10877:SF134">
    <property type="entry name" value="POLYCYSTIN-1-LIKE PROTEIN 2"/>
    <property type="match status" value="1"/>
</dbReference>
<evidence type="ECO:0000256" key="1">
    <source>
        <dbReference type="ARBA" id="ARBA00004138"/>
    </source>
</evidence>
<dbReference type="Pfam" id="PF08016">
    <property type="entry name" value="PKD_channel"/>
    <property type="match status" value="1"/>
</dbReference>
<dbReference type="PROSITE" id="PS50095">
    <property type="entry name" value="PLAT"/>
    <property type="match status" value="1"/>
</dbReference>
<dbReference type="GO" id="GO:0030246">
    <property type="term" value="F:carbohydrate binding"/>
    <property type="evidence" value="ECO:0007669"/>
    <property type="project" value="UniProtKB-KW"/>
</dbReference>
<protein>
    <submittedName>
        <fullName evidence="23">Polycystic kidney disease protein 1-like 2</fullName>
    </submittedName>
</protein>
<dbReference type="EMBL" id="VCAZ01000035">
    <property type="protein sequence ID" value="TSL68246.1"/>
    <property type="molecule type" value="Genomic_DNA"/>
</dbReference>
<evidence type="ECO:0000256" key="5">
    <source>
        <dbReference type="ARBA" id="ARBA00022729"/>
    </source>
</evidence>
<dbReference type="InterPro" id="IPR043159">
    <property type="entry name" value="Lectin_gal-bd_sf"/>
</dbReference>
<dbReference type="Gene3D" id="3.10.100.10">
    <property type="entry name" value="Mannose-Binding Protein A, subunit A"/>
    <property type="match status" value="1"/>
</dbReference>
<feature type="transmembrane region" description="Helical" evidence="16">
    <location>
        <begin position="2178"/>
        <end position="2199"/>
    </location>
</feature>
<feature type="transmembrane region" description="Helical" evidence="16">
    <location>
        <begin position="1506"/>
        <end position="1526"/>
    </location>
</feature>
<dbReference type="Pfam" id="PF20519">
    <property type="entry name" value="Polycystin_dom"/>
    <property type="match status" value="1"/>
</dbReference>
<dbReference type="InterPro" id="IPR046338">
    <property type="entry name" value="GAIN_dom_sf"/>
</dbReference>
<evidence type="ECO:0000256" key="12">
    <source>
        <dbReference type="ARBA" id="ARBA00023180"/>
    </source>
</evidence>
<dbReference type="InterPro" id="IPR042060">
    <property type="entry name" value="PLAT_polycystin1"/>
</dbReference>
<dbReference type="OrthoDB" id="10264154at2759"/>
<keyword evidence="4 16" id="KW-0812">Transmembrane</keyword>
<evidence type="ECO:0000256" key="2">
    <source>
        <dbReference type="ARBA" id="ARBA00004651"/>
    </source>
</evidence>
<dbReference type="GO" id="GO:0005509">
    <property type="term" value="F:calcium ion binding"/>
    <property type="evidence" value="ECO:0007669"/>
    <property type="project" value="InterPro"/>
</dbReference>
<dbReference type="InterPro" id="IPR001024">
    <property type="entry name" value="PLAT/LH2_dom"/>
</dbReference>
<dbReference type="PANTHER" id="PTHR10877">
    <property type="entry name" value="POLYCYSTIN FAMILY MEMBER"/>
    <property type="match status" value="1"/>
</dbReference>
<gene>
    <name evidence="23" type="ORF">Baya_6027</name>
</gene>
<evidence type="ECO:0000256" key="6">
    <source>
        <dbReference type="ARBA" id="ARBA00022734"/>
    </source>
</evidence>
<feature type="transmembrane region" description="Helical" evidence="16">
    <location>
        <begin position="1298"/>
        <end position="1318"/>
    </location>
</feature>
<evidence type="ECO:0000256" key="16">
    <source>
        <dbReference type="SAM" id="Phobius"/>
    </source>
</evidence>
<evidence type="ECO:0000256" key="11">
    <source>
        <dbReference type="ARBA" id="ARBA00023157"/>
    </source>
</evidence>
<feature type="disulfide bond" evidence="13">
    <location>
        <begin position="1999"/>
        <end position="2012"/>
    </location>
</feature>
<dbReference type="InterPro" id="IPR003915">
    <property type="entry name" value="PKD_2"/>
</dbReference>
<feature type="domain" description="GAIN-B" evidence="21">
    <location>
        <begin position="1149"/>
        <end position="1285"/>
    </location>
</feature>
<dbReference type="FunFam" id="1.10.287.70:FF:000086">
    <property type="entry name" value="Polycystic kidney disease 2"/>
    <property type="match status" value="1"/>
</dbReference>
<feature type="domain" description="C-type lectin" evidence="18">
    <location>
        <begin position="49"/>
        <end position="172"/>
    </location>
</feature>
<keyword evidence="24" id="KW-1185">Reference proteome</keyword>
<keyword evidence="5 17" id="KW-0732">Signal</keyword>
<dbReference type="PROSITE" id="PS50228">
    <property type="entry name" value="SUEL_LECTIN"/>
    <property type="match status" value="1"/>
</dbReference>
<evidence type="ECO:0000313" key="23">
    <source>
        <dbReference type="EMBL" id="TSL68246.1"/>
    </source>
</evidence>
<dbReference type="SUPFAM" id="SSF49299">
    <property type="entry name" value="PKD domain"/>
    <property type="match status" value="1"/>
</dbReference>
<dbReference type="InterPro" id="IPR001304">
    <property type="entry name" value="C-type_lectin-like"/>
</dbReference>
<evidence type="ECO:0000259" key="19">
    <source>
        <dbReference type="PROSITE" id="PS50093"/>
    </source>
</evidence>
<dbReference type="Pfam" id="PF01477">
    <property type="entry name" value="PLAT"/>
    <property type="match status" value="1"/>
</dbReference>
<feature type="region of interest" description="Disordered" evidence="15">
    <location>
        <begin position="1576"/>
        <end position="1611"/>
    </location>
</feature>
<evidence type="ECO:0000259" key="20">
    <source>
        <dbReference type="PROSITE" id="PS50095"/>
    </source>
</evidence>
<dbReference type="CDD" id="cd00037">
    <property type="entry name" value="CLECT"/>
    <property type="match status" value="1"/>
</dbReference>
<keyword evidence="6" id="KW-0430">Lectin</keyword>
<feature type="transmembrane region" description="Helical" evidence="16">
    <location>
        <begin position="2227"/>
        <end position="2247"/>
    </location>
</feature>
<feature type="transmembrane region" description="Helical" evidence="16">
    <location>
        <begin position="2267"/>
        <end position="2289"/>
    </location>
</feature>
<feature type="signal peptide" evidence="17">
    <location>
        <begin position="1"/>
        <end position="33"/>
    </location>
</feature>
<dbReference type="InterPro" id="IPR016186">
    <property type="entry name" value="C-type_lectin-like/link_sf"/>
</dbReference>
<evidence type="ECO:0000256" key="7">
    <source>
        <dbReference type="ARBA" id="ARBA00022737"/>
    </source>
</evidence>
<keyword evidence="8 16" id="KW-1133">Transmembrane helix</keyword>
<dbReference type="SMART" id="SM00308">
    <property type="entry name" value="LH2"/>
    <property type="match status" value="1"/>
</dbReference>
<dbReference type="InterPro" id="IPR013122">
    <property type="entry name" value="PKD1_2_channel"/>
</dbReference>
<dbReference type="PROSITE" id="PS50221">
    <property type="entry name" value="GAIN_B"/>
    <property type="match status" value="1"/>
</dbReference>
<dbReference type="InterPro" id="IPR000203">
    <property type="entry name" value="GPS"/>
</dbReference>
<feature type="domain" description="PKD" evidence="19">
    <location>
        <begin position="309"/>
        <end position="366"/>
    </location>
</feature>
<dbReference type="PROSITE" id="PS50041">
    <property type="entry name" value="C_TYPE_LECTIN_2"/>
    <property type="match status" value="1"/>
</dbReference>
<dbReference type="Gene3D" id="2.60.40.10">
    <property type="entry name" value="Immunoglobulins"/>
    <property type="match status" value="1"/>
</dbReference>
<keyword evidence="12" id="KW-0325">Glycoprotein</keyword>
<dbReference type="InterPro" id="IPR035986">
    <property type="entry name" value="PKD_dom_sf"/>
</dbReference>
<comment type="similarity">
    <text evidence="3">Belongs to the polycystin family.</text>
</comment>
<feature type="chain" id="PRO_5021836648" evidence="17">
    <location>
        <begin position="34"/>
        <end position="2402"/>
    </location>
</feature>
<comment type="subcellular location">
    <subcellularLocation>
        <location evidence="2">Cell membrane</location>
        <topology evidence="2">Multi-pass membrane protein</topology>
    </subcellularLocation>
    <subcellularLocation>
        <location evidence="1">Cell projection</location>
        <location evidence="1">Cilium</location>
    </subcellularLocation>
</comment>
<keyword evidence="10 16" id="KW-0472">Membrane</keyword>
<dbReference type="SMART" id="SM00303">
    <property type="entry name" value="GPS"/>
    <property type="match status" value="1"/>
</dbReference>
<dbReference type="Gene3D" id="2.60.120.740">
    <property type="match status" value="1"/>
</dbReference>
<dbReference type="PRINTS" id="PR01433">
    <property type="entry name" value="POLYCYSTIN2"/>
</dbReference>
<dbReference type="InterPro" id="IPR000922">
    <property type="entry name" value="Lectin_gal-bd_dom"/>
</dbReference>
<evidence type="ECO:0000256" key="9">
    <source>
        <dbReference type="ARBA" id="ARBA00023069"/>
    </source>
</evidence>
<dbReference type="InterPro" id="IPR051223">
    <property type="entry name" value="Polycystin"/>
</dbReference>
<evidence type="ECO:0000256" key="14">
    <source>
        <dbReference type="PROSITE-ProRule" id="PRU00152"/>
    </source>
</evidence>
<evidence type="ECO:0000256" key="15">
    <source>
        <dbReference type="SAM" id="MobiDB-lite"/>
    </source>
</evidence>
<accession>A0A556U0U8</accession>
<reference evidence="23 24" key="1">
    <citation type="journal article" date="2019" name="Genome Biol. Evol.">
        <title>Whole-Genome Sequencing of the Giant Devil Catfish, Bagarius yarrelli.</title>
        <authorList>
            <person name="Jiang W."/>
            <person name="Lv Y."/>
            <person name="Cheng L."/>
            <person name="Yang K."/>
            <person name="Chao B."/>
            <person name="Wang X."/>
            <person name="Li Y."/>
            <person name="Pan X."/>
            <person name="You X."/>
            <person name="Zhang Y."/>
            <person name="Yang J."/>
            <person name="Li J."/>
            <person name="Zhang X."/>
            <person name="Liu S."/>
            <person name="Sun C."/>
            <person name="Yang J."/>
            <person name="Shi Q."/>
        </authorList>
    </citation>
    <scope>NUCLEOTIDE SEQUENCE [LARGE SCALE GENOMIC DNA]</scope>
    <source>
        <strain evidence="23">JWS20170419001</strain>
        <tissue evidence="23">Muscle</tissue>
    </source>
</reference>
<evidence type="ECO:0000259" key="18">
    <source>
        <dbReference type="PROSITE" id="PS50041"/>
    </source>
</evidence>
<feature type="domain" description="PLAT" evidence="20">
    <location>
        <begin position="1343"/>
        <end position="1460"/>
    </location>
</feature>
<keyword evidence="9" id="KW-0969">Cilium</keyword>
<evidence type="ECO:0000256" key="10">
    <source>
        <dbReference type="ARBA" id="ARBA00023136"/>
    </source>
</evidence>
<evidence type="ECO:0000256" key="13">
    <source>
        <dbReference type="PIRSR" id="PIRSR603915-2"/>
    </source>
</evidence>
<evidence type="ECO:0000256" key="17">
    <source>
        <dbReference type="SAM" id="SignalP"/>
    </source>
</evidence>
<evidence type="ECO:0000256" key="8">
    <source>
        <dbReference type="ARBA" id="ARBA00022989"/>
    </source>
</evidence>
<dbReference type="Pfam" id="PF02140">
    <property type="entry name" value="SUEL_Lectin"/>
    <property type="match status" value="1"/>
</dbReference>
<dbReference type="SUPFAM" id="SSF56436">
    <property type="entry name" value="C-type lectin-like"/>
    <property type="match status" value="1"/>
</dbReference>
<dbReference type="CDD" id="cd01752">
    <property type="entry name" value="PLAT_polycystin"/>
    <property type="match status" value="1"/>
</dbReference>
<dbReference type="InterPro" id="IPR013783">
    <property type="entry name" value="Ig-like_fold"/>
</dbReference>
<dbReference type="Pfam" id="PF01825">
    <property type="entry name" value="GPS"/>
    <property type="match status" value="1"/>
</dbReference>
<dbReference type="GO" id="GO:0005929">
    <property type="term" value="C:cilium"/>
    <property type="evidence" value="ECO:0007669"/>
    <property type="project" value="UniProtKB-SubCell"/>
</dbReference>
<dbReference type="SMART" id="SM00034">
    <property type="entry name" value="CLECT"/>
    <property type="match status" value="1"/>
</dbReference>
<feature type="transmembrane region" description="Helical" evidence="16">
    <location>
        <begin position="1814"/>
        <end position="1847"/>
    </location>
</feature>
<dbReference type="CDD" id="cd22831">
    <property type="entry name" value="Gal_Rha_Lectin_PKD1L2"/>
    <property type="match status" value="1"/>
</dbReference>
<feature type="transmembrane region" description="Helical" evidence="16">
    <location>
        <begin position="1546"/>
        <end position="1568"/>
    </location>
</feature>
<feature type="transmembrane region" description="Helical" evidence="16">
    <location>
        <begin position="2325"/>
        <end position="2354"/>
    </location>
</feature>
<dbReference type="Pfam" id="PF00059">
    <property type="entry name" value="Lectin_C"/>
    <property type="match status" value="1"/>
</dbReference>
<dbReference type="SUPFAM" id="SSF49723">
    <property type="entry name" value="Lipase/lipooxygenase domain (PLAT/LH2 domain)"/>
    <property type="match status" value="1"/>
</dbReference>
<dbReference type="Proteomes" id="UP000319801">
    <property type="component" value="Unassembled WGS sequence"/>
</dbReference>
<evidence type="ECO:0000259" key="22">
    <source>
        <dbReference type="PROSITE" id="PS50228"/>
    </source>
</evidence>
<dbReference type="GO" id="GO:0050982">
    <property type="term" value="P:detection of mechanical stimulus"/>
    <property type="evidence" value="ECO:0007669"/>
    <property type="project" value="TreeGrafter"/>
</dbReference>
<dbReference type="GO" id="GO:0005886">
    <property type="term" value="C:plasma membrane"/>
    <property type="evidence" value="ECO:0007669"/>
    <property type="project" value="UniProtKB-SubCell"/>
</dbReference>
<evidence type="ECO:0000259" key="21">
    <source>
        <dbReference type="PROSITE" id="PS50221"/>
    </source>
</evidence>
<feature type="transmembrane region" description="Helical" evidence="16">
    <location>
        <begin position="2138"/>
        <end position="2158"/>
    </location>
</feature>
<dbReference type="InterPro" id="IPR036392">
    <property type="entry name" value="PLAT/LH2_dom_sf"/>
</dbReference>
<evidence type="ECO:0000256" key="3">
    <source>
        <dbReference type="ARBA" id="ARBA00007200"/>
    </source>
</evidence>
<dbReference type="InterPro" id="IPR016187">
    <property type="entry name" value="CTDL_fold"/>
</dbReference>
<proteinExistence type="inferred from homology"/>
<keyword evidence="11" id="KW-1015">Disulfide bond</keyword>
<dbReference type="InterPro" id="IPR000601">
    <property type="entry name" value="PKD_dom"/>
</dbReference>
<dbReference type="InterPro" id="IPR057244">
    <property type="entry name" value="GAIN_B"/>
</dbReference>
<dbReference type="PROSITE" id="PS50093">
    <property type="entry name" value="PKD"/>
    <property type="match status" value="1"/>
</dbReference>
<comment type="caution">
    <text evidence="14">Lacks conserved residue(s) required for the propagation of feature annotation.</text>
</comment>
<evidence type="ECO:0000256" key="4">
    <source>
        <dbReference type="ARBA" id="ARBA00022692"/>
    </source>
</evidence>
<keyword evidence="9" id="KW-0966">Cell projection</keyword>
<feature type="transmembrane region" description="Helical" evidence="16">
    <location>
        <begin position="1780"/>
        <end position="1802"/>
    </location>
</feature>
<keyword evidence="7" id="KW-0677">Repeat</keyword>
<comment type="caution">
    <text evidence="23">The sequence shown here is derived from an EMBL/GenBank/DDBJ whole genome shotgun (WGS) entry which is preliminary data.</text>
</comment>
<dbReference type="Gene3D" id="2.60.220.50">
    <property type="match status" value="1"/>
</dbReference>
<sequence>MHEKTMMMMMAIASHSLFTHLLLVFLSVSAVYSEENTETLSCLKHQKAFEGSCYEFVILQRSFLEAQSWCERGGGHLAFIQTDETQQFLQRHLQSERDWWIGLAPSYFNFSIGSAGTEGKCSLSWLDGSDVSYSNWFREPELGEACGYILKQSGFQWASTKNCSQELYFICEFESEHALACLEHNATLQCGSGQVIEIDDSFYGRKTPHYCRARHSLPDTSLQEECSWVDVVDVVSGHCHGLQVCQAAAEVTSFGEPCPGLGSYLSVDYHCKDGLHLLINKQAAVFDNVTLAMKWLLHPFQGNLTCILNAGDGHTIDPYMPEELESNIVHRYQNTGVYTVTVECSTSEWHVTAQKTITIQEPIGEFGQVVCYSLNQTTNSENCKGLQHHELRIQVQLSAGTNITYKIQHGLTEMIRSSEVRGIFPHNITLRQEALQLLGLGCHELTLSASNEVTDPDVSAPLKICLVEPVDGLQASLAPEHDLCLDSALYVNVSLNHGAPVEVVFLVSGNNDSFSETHHMLNGSLQMFRISSKIKGGVCPCNVSTQTKTHQIVAACIPTLYSFSVYSVTATKTTGQPDEQTASKCISVSPENDLNPVITCSNCNPVNVSADVKLQLQCKGCQQIVWYFEDTKPVPDVLSSCYSEKGQKALIKQKEGVRSFIIESAVLVSAQQNITVVAYGVRDGLSGSTEFTIPIFDALFESQIESQPEILPTDSTITTSNTPFSSLTIALETLEEVLLPLSCNINPAVGDILSSFNITCTVARSFCTAGPCTYCFKTFTGDYLYCGHNQTVKSMFLPVGSGANYSLVVAVTVENVEGQKINTSLSVQVNELHVGDTVEDLQGFVSKQVDQLLQNGKLTGATLAQMFQSVSNRLNEDTPRGQVQDAKMKLREQMLIDLGTAVNAAPFRNPSEVQKTADAVVGLTTQSEELTSTAQLEASSILSNLSMSLVSLTPSERGEREVTKQAVTPIIQAASNILKGSASTEKKEFISENLLNAAVNVQSALLAGTSVDQEPIIVGTSEISVYVNRMSPVALQKQSFSIENNSSASFVLPTLGPNVLPLEGPVDLRMLSFATNPFPSREGEPISGAVASLSITRENGSVIPVSNLSEEIEIILPRPEAEVNNTFLDLGNYSTLVINVTTPNISLVLKLDPSEEIPLHLLLGFEHQPNDTHYKAKIQLPQPGNSTEERYAWVLDSRDVTLDVGVYYLLVRPIAPAGVNSSNASVYITSIAAQCKYWDETAITWSSYGCRVGPRTTPLFTHCLCTHLTFFGSSFFVMPNLVDVSRTAELFATFVNNPVVVCFVGAIFLVYFIIVVWARRMDIQDTAKVKVTLLEDNDPLAEYRYLLTISTGHRRGASTSSQVTVTLLGTEGESDPHHLTDPDKAVFERGGMDMFLLTTPYSLGELQSIRLWHDNSGKHPAWYINKAMVQDLETGQKWHFLCSSWLAIDVGECNLDKVFPVATEMDLKRFSNLFFMKTTKDFQDGHIWFSVINRPPNSNFTRVQRVSCCLSLLLCTMLTSIMFWGIPTDPSEQTMDLGKIEFTWQQVMIGIQSSIIMFPINLLIVSIFRNVRPRERKTDHTFKQSKSASIKQGKTGRVSPTQPPSPQSVHREITPDAVTKDIKRIAQSLSKALRNPMPRIDPEKMDINALLSLVEDIICQQNCVGEFYTDTSKKELPISLGAVDLHEGSPEQMPKEKYSIYRQYLYKQLQNVEKELRLLGPSRFSKPESFIQAVLQIQGMKRLLEPYLSTSSNRDQVSCSSSLGEKHESDKKCCQKGLPWWFVFVGWILVVATSGVSAYFTMMYGLTYGTDRSISWLISMVVSFFESLFITQPIKVLGFAVFFALVLKTVDQDEYGDVQIEGTLSSTDDPDGICIARRDSTCSFYQPPPPCDMEKMRNNMIKEQKVFALIREILRFLWMLLLVAYGQRDPNAYYLQQHIQQSFRNGIADSMTYKDLFTWANTTLLNNVFGQQPGFITDGNSKLVGNARLRQVRVHKDSCRTPSFMSRSIHDCHAPYSWEVEDMGSYGPSWNRSTDVNVSKSLLMPWRYQTQSRLRAQPIWGGVAFYRGGGFVVDLGPNKQNARRQIHPCDLCGVHSVYNANVNLFCIVTLMFETTAVGAFQYRSDLQSVRLYQSTDGFHIFMMASEALYFLFILYYMFQQGKLMKQHKWEYFRSKWNLLELAIIILSWSALCVFIKRTLLGKRDIEYYQNHKDQHASFHETATADGVLGYLIAFLVLLATIKLWHLLRLNPKLQMITATLRRAWNDISGFIIVMTIMFLAYSIACNLMYGWKLYSYHTLLHAAKTIVSLQLGIFNYEEVLHYNPVLGAFVIGSCIIFMTFVVLNLFISVILVAFSEEQIHHKPSEEEEIVDLMLMKICSLLGIKVKKNQLPEEPNTKPLTIS</sequence>
<dbReference type="Gene3D" id="2.60.60.20">
    <property type="entry name" value="PLAT/LH2 domain"/>
    <property type="match status" value="1"/>
</dbReference>
<organism evidence="23 24">
    <name type="scientific">Bagarius yarrelli</name>
    <name type="common">Goonch</name>
    <name type="synonym">Bagrus yarrelli</name>
    <dbReference type="NCBI Taxonomy" id="175774"/>
    <lineage>
        <taxon>Eukaryota</taxon>
        <taxon>Metazoa</taxon>
        <taxon>Chordata</taxon>
        <taxon>Craniata</taxon>
        <taxon>Vertebrata</taxon>
        <taxon>Euteleostomi</taxon>
        <taxon>Actinopterygii</taxon>
        <taxon>Neopterygii</taxon>
        <taxon>Teleostei</taxon>
        <taxon>Ostariophysi</taxon>
        <taxon>Siluriformes</taxon>
        <taxon>Sisoridae</taxon>
        <taxon>Sisorinae</taxon>
        <taxon>Bagarius</taxon>
    </lineage>
</organism>